<dbReference type="AlphaFoldDB" id="A0AAD7BXU8"/>
<evidence type="ECO:0008006" key="3">
    <source>
        <dbReference type="Google" id="ProtNLM"/>
    </source>
</evidence>
<dbReference type="EMBL" id="JARKIE010000489">
    <property type="protein sequence ID" value="KAJ7633690.1"/>
    <property type="molecule type" value="Genomic_DNA"/>
</dbReference>
<dbReference type="Gene3D" id="1.20.1280.50">
    <property type="match status" value="1"/>
</dbReference>
<sequence length="509" mass="55293">MSFTESIALALFDWHCSTFRLPLIKQSMNVHGSLSLRARSLIDRLPNELLSAIFILAIEQGYHDKSDPVTTSPTTISHICRRWRQVALATGALWAKIVLTFPTSDHQLARTLTWLSRSKTYALDILLDFRDPLWDWEEETHGFRWVDMEAVLRMLIPSAARWRNVELLTDTWAPIFAFLARTRTVGPSLARLETLHLARCNAYFAAKGEVFQPTELSQHLPLFGGPSADLLRLRELTLTGVHIDWAATPLADLTKLELKYQAADVMPTVAQLAHLLSSCHSLESLAIVGSGPQFPAPGGILGGGATLGAANGGSTEHGTIRLTRVTAFTFGFVDVNCAVQLLSLLDLPTLNELSLEDVSASLRHEAPDDASALLDWLSTAANAHDISNASPSTNATSVAVPSTSAASFPLAQLHTLSLLAIHAPLSAFTRLFGSCAGLSVLRLHGVAPSALAALEDPMRLPHLHTLTADADAVLFARVVETRGSQLADARFEARVPAYEDDDDDDRDGL</sequence>
<protein>
    <recommendedName>
        <fullName evidence="3">F-box domain-containing protein</fullName>
    </recommendedName>
</protein>
<dbReference type="InterPro" id="IPR032675">
    <property type="entry name" value="LRR_dom_sf"/>
</dbReference>
<name>A0AAD7BXU8_MYCRO</name>
<dbReference type="Proteomes" id="UP001221757">
    <property type="component" value="Unassembled WGS sequence"/>
</dbReference>
<proteinExistence type="predicted"/>
<comment type="caution">
    <text evidence="1">The sequence shown here is derived from an EMBL/GenBank/DDBJ whole genome shotgun (WGS) entry which is preliminary data.</text>
</comment>
<keyword evidence="2" id="KW-1185">Reference proteome</keyword>
<accession>A0AAD7BXU8</accession>
<gene>
    <name evidence="1" type="ORF">B0H17DRAFT_512115</name>
</gene>
<dbReference type="Gene3D" id="3.80.10.10">
    <property type="entry name" value="Ribonuclease Inhibitor"/>
    <property type="match status" value="1"/>
</dbReference>
<evidence type="ECO:0000313" key="2">
    <source>
        <dbReference type="Proteomes" id="UP001221757"/>
    </source>
</evidence>
<evidence type="ECO:0000313" key="1">
    <source>
        <dbReference type="EMBL" id="KAJ7633690.1"/>
    </source>
</evidence>
<reference evidence="1" key="1">
    <citation type="submission" date="2023-03" db="EMBL/GenBank/DDBJ databases">
        <title>Massive genome expansion in bonnet fungi (Mycena s.s.) driven by repeated elements and novel gene families across ecological guilds.</title>
        <authorList>
            <consortium name="Lawrence Berkeley National Laboratory"/>
            <person name="Harder C.B."/>
            <person name="Miyauchi S."/>
            <person name="Viragh M."/>
            <person name="Kuo A."/>
            <person name="Thoen E."/>
            <person name="Andreopoulos B."/>
            <person name="Lu D."/>
            <person name="Skrede I."/>
            <person name="Drula E."/>
            <person name="Henrissat B."/>
            <person name="Morin E."/>
            <person name="Kohler A."/>
            <person name="Barry K."/>
            <person name="LaButti K."/>
            <person name="Morin E."/>
            <person name="Salamov A."/>
            <person name="Lipzen A."/>
            <person name="Mereny Z."/>
            <person name="Hegedus B."/>
            <person name="Baldrian P."/>
            <person name="Stursova M."/>
            <person name="Weitz H."/>
            <person name="Taylor A."/>
            <person name="Grigoriev I.V."/>
            <person name="Nagy L.G."/>
            <person name="Martin F."/>
            <person name="Kauserud H."/>
        </authorList>
    </citation>
    <scope>NUCLEOTIDE SEQUENCE</scope>
    <source>
        <strain evidence="1">CBHHK067</strain>
    </source>
</reference>
<organism evidence="1 2">
    <name type="scientific">Mycena rosella</name>
    <name type="common">Pink bonnet</name>
    <name type="synonym">Agaricus rosellus</name>
    <dbReference type="NCBI Taxonomy" id="1033263"/>
    <lineage>
        <taxon>Eukaryota</taxon>
        <taxon>Fungi</taxon>
        <taxon>Dikarya</taxon>
        <taxon>Basidiomycota</taxon>
        <taxon>Agaricomycotina</taxon>
        <taxon>Agaricomycetes</taxon>
        <taxon>Agaricomycetidae</taxon>
        <taxon>Agaricales</taxon>
        <taxon>Marasmiineae</taxon>
        <taxon>Mycenaceae</taxon>
        <taxon>Mycena</taxon>
    </lineage>
</organism>